<reference evidence="1 2" key="1">
    <citation type="journal article" date="2020" name="Cell">
        <title>Large-Scale Comparative Analyses of Tick Genomes Elucidate Their Genetic Diversity and Vector Capacities.</title>
        <authorList>
            <consortium name="Tick Genome and Microbiome Consortium (TIGMIC)"/>
            <person name="Jia N."/>
            <person name="Wang J."/>
            <person name="Shi W."/>
            <person name="Du L."/>
            <person name="Sun Y."/>
            <person name="Zhan W."/>
            <person name="Jiang J.F."/>
            <person name="Wang Q."/>
            <person name="Zhang B."/>
            <person name="Ji P."/>
            <person name="Bell-Sakyi L."/>
            <person name="Cui X.M."/>
            <person name="Yuan T.T."/>
            <person name="Jiang B.G."/>
            <person name="Yang W.F."/>
            <person name="Lam T.T."/>
            <person name="Chang Q.C."/>
            <person name="Ding S.J."/>
            <person name="Wang X.J."/>
            <person name="Zhu J.G."/>
            <person name="Ruan X.D."/>
            <person name="Zhao L."/>
            <person name="Wei J.T."/>
            <person name="Ye R.Z."/>
            <person name="Que T.C."/>
            <person name="Du C.H."/>
            <person name="Zhou Y.H."/>
            <person name="Cheng J.X."/>
            <person name="Dai P.F."/>
            <person name="Guo W.B."/>
            <person name="Han X.H."/>
            <person name="Huang E.J."/>
            <person name="Li L.F."/>
            <person name="Wei W."/>
            <person name="Gao Y.C."/>
            <person name="Liu J.Z."/>
            <person name="Shao H.Z."/>
            <person name="Wang X."/>
            <person name="Wang C.C."/>
            <person name="Yang T.C."/>
            <person name="Huo Q.B."/>
            <person name="Li W."/>
            <person name="Chen H.Y."/>
            <person name="Chen S.E."/>
            <person name="Zhou L.G."/>
            <person name="Ni X.B."/>
            <person name="Tian J.H."/>
            <person name="Sheng Y."/>
            <person name="Liu T."/>
            <person name="Pan Y.S."/>
            <person name="Xia L.Y."/>
            <person name="Li J."/>
            <person name="Zhao F."/>
            <person name="Cao W.C."/>
        </authorList>
    </citation>
    <scope>NUCLEOTIDE SEQUENCE [LARGE SCALE GENOMIC DNA]</scope>
    <source>
        <strain evidence="1">Iper-2018</strain>
    </source>
</reference>
<evidence type="ECO:0000313" key="1">
    <source>
        <dbReference type="EMBL" id="KAG0417651.1"/>
    </source>
</evidence>
<sequence length="329" mass="38080">MAQEPTMGELRVMLADERRSNQQHRIDLDKLKAAHVSLQEDYVRFQKDLRDALQSIQDVRANHANILQRADKVITQKDAIIKDIRVQTVCKFRQEVGNLSLQLSTLEEEKLKLKGQLADSEQRHKAELLQLKLDTVKQKAELESTHRKAAVELTNAKLDAELALKTAIEQKRTAAEKEKETERRHQLTRTKDWDRARQLESEKVLLEAQLSEVATAKAAADQRLMEAEKQMKRLKQAQESQRQELEEEMLALRARLKASLAVREDTNKVAAENHVLRQKLELLEEERRKDRAAIEGTTQQKDGLSETVERLKSELQVGQQWAKWHQSSW</sequence>
<organism evidence="1 2">
    <name type="scientific">Ixodes persulcatus</name>
    <name type="common">Taiga tick</name>
    <dbReference type="NCBI Taxonomy" id="34615"/>
    <lineage>
        <taxon>Eukaryota</taxon>
        <taxon>Metazoa</taxon>
        <taxon>Ecdysozoa</taxon>
        <taxon>Arthropoda</taxon>
        <taxon>Chelicerata</taxon>
        <taxon>Arachnida</taxon>
        <taxon>Acari</taxon>
        <taxon>Parasitiformes</taxon>
        <taxon>Ixodida</taxon>
        <taxon>Ixodoidea</taxon>
        <taxon>Ixodidae</taxon>
        <taxon>Ixodinae</taxon>
        <taxon>Ixodes</taxon>
    </lineage>
</organism>
<gene>
    <name evidence="1" type="ORF">HPB47_005455</name>
</gene>
<protein>
    <submittedName>
        <fullName evidence="1">Uncharacterized protein</fullName>
    </submittedName>
</protein>
<comment type="caution">
    <text evidence="1">The sequence shown here is derived from an EMBL/GenBank/DDBJ whole genome shotgun (WGS) entry which is preliminary data.</text>
</comment>
<name>A0AC60PDL6_IXOPE</name>
<dbReference type="Proteomes" id="UP000805193">
    <property type="component" value="Unassembled WGS sequence"/>
</dbReference>
<dbReference type="EMBL" id="JABSTQ010010819">
    <property type="protein sequence ID" value="KAG0417651.1"/>
    <property type="molecule type" value="Genomic_DNA"/>
</dbReference>
<accession>A0AC60PDL6</accession>
<proteinExistence type="predicted"/>
<evidence type="ECO:0000313" key="2">
    <source>
        <dbReference type="Proteomes" id="UP000805193"/>
    </source>
</evidence>
<keyword evidence="2" id="KW-1185">Reference proteome</keyword>